<dbReference type="EMBL" id="QUNF01000007">
    <property type="protein sequence ID" value="REG90366.1"/>
    <property type="molecule type" value="Genomic_DNA"/>
</dbReference>
<gene>
    <name evidence="1" type="ORF">C8N25_107105</name>
</gene>
<name>A0A3E0E0G8_9BACT</name>
<dbReference type="Proteomes" id="UP000256405">
    <property type="component" value="Unassembled WGS sequence"/>
</dbReference>
<reference evidence="1 2" key="1">
    <citation type="submission" date="2018-08" db="EMBL/GenBank/DDBJ databases">
        <title>Genomic Encyclopedia of Archaeal and Bacterial Type Strains, Phase II (KMG-II): from individual species to whole genera.</title>
        <authorList>
            <person name="Goeker M."/>
        </authorList>
    </citation>
    <scope>NUCLEOTIDE SEQUENCE [LARGE SCALE GENOMIC DNA]</scope>
    <source>
        <strain evidence="1 2">DSM 15986</strain>
    </source>
</reference>
<evidence type="ECO:0000313" key="1">
    <source>
        <dbReference type="EMBL" id="REG90366.1"/>
    </source>
</evidence>
<evidence type="ECO:0000313" key="2">
    <source>
        <dbReference type="Proteomes" id="UP000256405"/>
    </source>
</evidence>
<comment type="caution">
    <text evidence="1">The sequence shown here is derived from an EMBL/GenBank/DDBJ whole genome shotgun (WGS) entry which is preliminary data.</text>
</comment>
<accession>A0A3E0E0G8</accession>
<keyword evidence="2" id="KW-1185">Reference proteome</keyword>
<dbReference type="AlphaFoldDB" id="A0A3E0E0G8"/>
<sequence>MQVFIKNLGFLSTTMFPISNLKCDNIERIELFLVMRSHFKRTIATLSLLTFFAFLPIGCDIFCRNSCGCDGSPPIKRFEVLSFDVQTIDDNGQEQDSDVSYPFNQIFKGIFVGDTNYLSQTVGSKISIPGVAFACDPIPPYAVQQLTSIKIVNIEEVQMSDGSILSIGQDISEYFGIKRNSSYSLSPITTFLDGRFRIYQYENLKIGWLNEPKTELKLKFNIQLVLDTEEEFNFNGEKLFIR</sequence>
<organism evidence="1 2">
    <name type="scientific">Algoriphagus antarcticus</name>
    <dbReference type="NCBI Taxonomy" id="238540"/>
    <lineage>
        <taxon>Bacteria</taxon>
        <taxon>Pseudomonadati</taxon>
        <taxon>Bacteroidota</taxon>
        <taxon>Cytophagia</taxon>
        <taxon>Cytophagales</taxon>
        <taxon>Cyclobacteriaceae</taxon>
        <taxon>Algoriphagus</taxon>
    </lineage>
</organism>
<proteinExistence type="predicted"/>
<protein>
    <submittedName>
        <fullName evidence="1">Uncharacterized protein</fullName>
    </submittedName>
</protein>